<gene>
    <name evidence="1" type="ORF">O6H91_05G118700</name>
</gene>
<evidence type="ECO:0000313" key="1">
    <source>
        <dbReference type="EMBL" id="KAJ7557248.1"/>
    </source>
</evidence>
<protein>
    <submittedName>
        <fullName evidence="1">Uncharacterized protein</fullName>
    </submittedName>
</protein>
<sequence length="816" mass="90849">MEACLIDSVNHSLKLYMYRNATFLCERLYSEHPSESNMHLLATCYFRSNQAYRAYHLLKGTKSIQCRYLFALACFEMDYMSEAEAALLPPNEPTAEVPNGAAGHYMLGLICRLTDRKQAAIEHYIQALSLDPFFWSAYEDLCILGADEDAAALLGDVAVTRLQQQQQQLQWESRAQYPIPNVLFSEYIEASAAPHLLRSPYSNNGSSRQSRQSSLPLTTEISSVYSGMESVGGTKSGNLNGSPMAGSFLLYNTPSPGPSQNVAGVPAAPVRNPQRVPNNAPGTMSVLVHPTSSGIESAAKASVIASSQPLRRKFLDEGKLRKSLQSPATRAAYSQVSGRLFAEPTRRRSSRLSGDSGTSTPAQISSGASSAIQLTYPAGNGSGQFPASFNTSTSTAKGCTSSSLHSSHVRKGQTGAFEVIEDAVEDGRRNGDTYDVIPNEEITNHHHRFSISGTDSETQALSRTSVLANMLSCGSKLAEGALELLSLIRTFGDGFRHLCMYRSQEALQAFSKLPQHHFETGWVLCQVGRAYFEMVDYSEAERAFSWAHRVAPYRLEGSDVYSTVLYHMKKEVELSYLAQETVAMDRLSPQAWCVMGNCFSLQKDHETALKFFQRALQLDSRFTYAHTLCGHECVAMEDFEEGLTCYRNAIRMDARHYNAWYGIGTIYFRQEKYELAEYHFRRALSINSRSSVLHCYLGMALHALKKNTEALQLMERAISADPKNPLPKYQKANILMSEENYQDALEVLEQLKEVAPRESSVYFLMGKIYKRLDQPECAIYNFCIALDLKPSAADVNLIKTAIEKLHVPDELEEENL</sequence>
<keyword evidence="2" id="KW-1185">Reference proteome</keyword>
<evidence type="ECO:0000313" key="2">
    <source>
        <dbReference type="Proteomes" id="UP001162992"/>
    </source>
</evidence>
<accession>A0ACC2DSE5</accession>
<comment type="caution">
    <text evidence="1">The sequence shown here is derived from an EMBL/GenBank/DDBJ whole genome shotgun (WGS) entry which is preliminary data.</text>
</comment>
<reference evidence="2" key="1">
    <citation type="journal article" date="2024" name="Proc. Natl. Acad. Sci. U.S.A.">
        <title>Extraordinary preservation of gene collinearity over three hundred million years revealed in homosporous lycophytes.</title>
        <authorList>
            <person name="Li C."/>
            <person name="Wickell D."/>
            <person name="Kuo L.Y."/>
            <person name="Chen X."/>
            <person name="Nie B."/>
            <person name="Liao X."/>
            <person name="Peng D."/>
            <person name="Ji J."/>
            <person name="Jenkins J."/>
            <person name="Williams M."/>
            <person name="Shu S."/>
            <person name="Plott C."/>
            <person name="Barry K."/>
            <person name="Rajasekar S."/>
            <person name="Grimwood J."/>
            <person name="Han X."/>
            <person name="Sun S."/>
            <person name="Hou Z."/>
            <person name="He W."/>
            <person name="Dai G."/>
            <person name="Sun C."/>
            <person name="Schmutz J."/>
            <person name="Leebens-Mack J.H."/>
            <person name="Li F.W."/>
            <person name="Wang L."/>
        </authorList>
    </citation>
    <scope>NUCLEOTIDE SEQUENCE [LARGE SCALE GENOMIC DNA]</scope>
    <source>
        <strain evidence="2">cv. PW_Plant_1</strain>
    </source>
</reference>
<proteinExistence type="predicted"/>
<organism evidence="1 2">
    <name type="scientific">Diphasiastrum complanatum</name>
    <name type="common">Issler's clubmoss</name>
    <name type="synonym">Lycopodium complanatum</name>
    <dbReference type="NCBI Taxonomy" id="34168"/>
    <lineage>
        <taxon>Eukaryota</taxon>
        <taxon>Viridiplantae</taxon>
        <taxon>Streptophyta</taxon>
        <taxon>Embryophyta</taxon>
        <taxon>Tracheophyta</taxon>
        <taxon>Lycopodiopsida</taxon>
        <taxon>Lycopodiales</taxon>
        <taxon>Lycopodiaceae</taxon>
        <taxon>Lycopodioideae</taxon>
        <taxon>Diphasiastrum</taxon>
    </lineage>
</organism>
<name>A0ACC2DSE5_DIPCM</name>
<dbReference type="Proteomes" id="UP001162992">
    <property type="component" value="Chromosome 5"/>
</dbReference>
<dbReference type="EMBL" id="CM055096">
    <property type="protein sequence ID" value="KAJ7557248.1"/>
    <property type="molecule type" value="Genomic_DNA"/>
</dbReference>